<gene>
    <name evidence="1" type="ORF">CH330_07635</name>
</gene>
<comment type="caution">
    <text evidence="1">The sequence shown here is derived from an EMBL/GenBank/DDBJ whole genome shotgun (WGS) entry which is preliminary data.</text>
</comment>
<evidence type="ECO:0000313" key="2">
    <source>
        <dbReference type="Proteomes" id="UP000215559"/>
    </source>
</evidence>
<evidence type="ECO:0000313" key="1">
    <source>
        <dbReference type="EMBL" id="OYD14773.1"/>
    </source>
</evidence>
<protein>
    <recommendedName>
        <fullName evidence="3">GWxTD domain-containing protein</fullName>
    </recommendedName>
</protein>
<dbReference type="AlphaFoldDB" id="A0A235BQM1"/>
<accession>A0A235BQM1</accession>
<name>A0A235BQM1_UNCW3</name>
<dbReference type="EMBL" id="NOZP01000137">
    <property type="protein sequence ID" value="OYD14773.1"/>
    <property type="molecule type" value="Genomic_DNA"/>
</dbReference>
<organism evidence="1 2">
    <name type="scientific">candidate division WOR-3 bacterium JGI_Cruoil_03_51_56</name>
    <dbReference type="NCBI Taxonomy" id="1973747"/>
    <lineage>
        <taxon>Bacteria</taxon>
        <taxon>Bacteria division WOR-3</taxon>
    </lineage>
</organism>
<evidence type="ECO:0008006" key="3">
    <source>
        <dbReference type="Google" id="ProtNLM"/>
    </source>
</evidence>
<proteinExistence type="predicted"/>
<reference evidence="1 2" key="1">
    <citation type="submission" date="2017-07" db="EMBL/GenBank/DDBJ databases">
        <title>Recovery of genomes from metagenomes via a dereplication, aggregation, and scoring strategy.</title>
        <authorList>
            <person name="Sieber C.M."/>
            <person name="Probst A.J."/>
            <person name="Sharrar A."/>
            <person name="Thomas B.C."/>
            <person name="Hess M."/>
            <person name="Tringe S.G."/>
            <person name="Banfield J.F."/>
        </authorList>
    </citation>
    <scope>NUCLEOTIDE SEQUENCE [LARGE SCALE GENOMIC DNA]</scope>
    <source>
        <strain evidence="1">JGI_Cruoil_03_51_56</strain>
    </source>
</reference>
<dbReference type="Proteomes" id="UP000215559">
    <property type="component" value="Unassembled WGS sequence"/>
</dbReference>
<dbReference type="PROSITE" id="PS51257">
    <property type="entry name" value="PROKAR_LIPOPROTEIN"/>
    <property type="match status" value="1"/>
</dbReference>
<sequence>MRFTHLLLALVLVLACSQVKRLTSADRLGPDDKLQYLILASLNPNAGVQYLSEPTAAARSAYSSWFWRNSQFVAGKDTAAQKLYWQRALEAKNFFGTIDLMNDERVKTYIRYGPPHREAYQPKPVQHETLRIVVNPAEIWTYENLGRQFDFVKTGTAYKLVGESRFGPNIIAPSLEQVDFSQPAPEPAAQPIPLDLKFALIRLEQHNDTVEVELHYGIPQNQLAQIPTGNLLPLIHIYMEFKPHTNSSPVSRCLWVTPGITPDSSDNRLAVAREVFHLHADVYTVSVQAISSEGSAECTQTGKLNLLDYVKKAQPISDIVFCSLADSTFQAVQFERLGWRRLVPMIVPKVRSGQTFYLLYELYNLGLDQEAWHRAEARYEIIEQTTRQFAIVPTPAKFISGPGSEAVVVERVHTMDLRPGDYLLVARIHDLEKKRDISLTARFRIVPR</sequence>